<dbReference type="RefSeq" id="XP_003559372.1">
    <property type="nucleotide sequence ID" value="XM_003559324.4"/>
</dbReference>
<reference evidence="2 3" key="1">
    <citation type="journal article" date="2010" name="Nature">
        <title>Genome sequencing and analysis of the model grass Brachypodium distachyon.</title>
        <authorList>
            <consortium name="International Brachypodium Initiative"/>
        </authorList>
    </citation>
    <scope>NUCLEOTIDE SEQUENCE [LARGE SCALE GENOMIC DNA]</scope>
    <source>
        <strain evidence="2 3">Bd21</strain>
    </source>
</reference>
<dbReference type="GeneID" id="100833527"/>
<name>I1GMQ9_BRADI</name>
<feature type="region of interest" description="Disordered" evidence="1">
    <location>
        <begin position="441"/>
        <end position="467"/>
    </location>
</feature>
<feature type="compositionally biased region" description="Basic and acidic residues" evidence="1">
    <location>
        <begin position="365"/>
        <end position="376"/>
    </location>
</feature>
<dbReference type="Gramene" id="KQK12942">
    <property type="protein sequence ID" value="KQK12942"/>
    <property type="gene ID" value="BRADI_1g06960v3"/>
</dbReference>
<gene>
    <name evidence="3" type="primary">LOC100833527</name>
    <name evidence="2" type="ORF">BRADI_1g06960v3</name>
</gene>
<evidence type="ECO:0000313" key="2">
    <source>
        <dbReference type="EMBL" id="KQK12942.1"/>
    </source>
</evidence>
<dbReference type="EnsemblPlants" id="KQK12942">
    <property type="protein sequence ID" value="KQK12942"/>
    <property type="gene ID" value="BRADI_1g06960v3"/>
</dbReference>
<reference evidence="3" key="3">
    <citation type="submission" date="2018-08" db="UniProtKB">
        <authorList>
            <consortium name="EnsemblPlants"/>
        </authorList>
    </citation>
    <scope>IDENTIFICATION</scope>
    <source>
        <strain evidence="3">cv. Bd21</strain>
    </source>
</reference>
<dbReference type="GO" id="GO:0007142">
    <property type="term" value="P:male meiosis II"/>
    <property type="evidence" value="ECO:0007669"/>
    <property type="project" value="InterPro"/>
</dbReference>
<evidence type="ECO:0008006" key="5">
    <source>
        <dbReference type="Google" id="ProtNLM"/>
    </source>
</evidence>
<feature type="compositionally biased region" description="Polar residues" evidence="1">
    <location>
        <begin position="444"/>
        <end position="455"/>
    </location>
</feature>
<dbReference type="PANTHER" id="PTHR33318:SF32">
    <property type="entry name" value="OS03G0777100 PROTEIN"/>
    <property type="match status" value="1"/>
</dbReference>
<protein>
    <recommendedName>
        <fullName evidence="5">Protein JASON-like</fullName>
    </recommendedName>
</protein>
<evidence type="ECO:0000256" key="1">
    <source>
        <dbReference type="SAM" id="MobiDB-lite"/>
    </source>
</evidence>
<dbReference type="PANTHER" id="PTHR33318">
    <property type="entry name" value="ASPARTYL/GLUTAMYL-TRNA(ASN/GLN) AMIDOTRANSFERASE SUBUNIT"/>
    <property type="match status" value="1"/>
</dbReference>
<dbReference type="AlphaFoldDB" id="I1GMQ9"/>
<dbReference type="EMBL" id="CM000880">
    <property type="protein sequence ID" value="KQK12942.1"/>
    <property type="molecule type" value="Genomic_DNA"/>
</dbReference>
<evidence type="ECO:0000313" key="4">
    <source>
        <dbReference type="Proteomes" id="UP000008810"/>
    </source>
</evidence>
<evidence type="ECO:0000313" key="3">
    <source>
        <dbReference type="EnsemblPlants" id="KQK12942"/>
    </source>
</evidence>
<reference evidence="2" key="2">
    <citation type="submission" date="2017-06" db="EMBL/GenBank/DDBJ databases">
        <title>WGS assembly of Brachypodium distachyon.</title>
        <authorList>
            <consortium name="The International Brachypodium Initiative"/>
            <person name="Lucas S."/>
            <person name="Harmon-Smith M."/>
            <person name="Lail K."/>
            <person name="Tice H."/>
            <person name="Grimwood J."/>
            <person name="Bruce D."/>
            <person name="Barry K."/>
            <person name="Shu S."/>
            <person name="Lindquist E."/>
            <person name="Wang M."/>
            <person name="Pitluck S."/>
            <person name="Vogel J.P."/>
            <person name="Garvin D.F."/>
            <person name="Mockler T.C."/>
            <person name="Schmutz J."/>
            <person name="Rokhsar D."/>
            <person name="Bevan M.W."/>
        </authorList>
    </citation>
    <scope>NUCLEOTIDE SEQUENCE</scope>
    <source>
        <strain evidence="2">Bd21</strain>
    </source>
</reference>
<accession>I1GMQ9</accession>
<dbReference type="FunCoup" id="I1GMQ9">
    <property type="interactions" value="547"/>
</dbReference>
<dbReference type="InterPro" id="IPR039300">
    <property type="entry name" value="JASON"/>
</dbReference>
<dbReference type="Proteomes" id="UP000008810">
    <property type="component" value="Chromosome 1"/>
</dbReference>
<dbReference type="STRING" id="15368.I1GMQ9"/>
<dbReference type="OMA" id="VDQEHKN"/>
<sequence>MGCLFDCFRVAGGEPRAGRSRAHLVSSVAPAANLKFAERRGKPSRNALSAVFLREDDGSRAASSGTNHGADRQKVDRELMHEVTSLKNGGVQLETPKEIRKGPESTDPVYQTETHSARLPAFCENLDLMEVLKAEDCQTPPGSHQSSHLPDAMSSSWKGCDASSQHDPQPVSKSIESCRVNNESVIDSVIQLPTLDSCSSKSSPFSTPSEVNAEIQLPATTHAPNLEEVRNENSTRASSQHLYEALNPVEDFKNSEVLKEDPCQPDISDENLKCANNGSLISIELSMSDECSLFQNSDGSASSCNKISDSMNTASADNCVASEATVLDSRKKVTTNSGSDVELPSLSQWLKPPNPRKVIMDGTDTSDRVHSAKSSEEDRPIIGMVAAHWKDGEPENFTPKWFDGNGIPNSTNKYKEDQKVSWHAMPFEERLEKALSEEKLLSQRKCSSGNTSQFSGVEGEESDTAASNHLYVTAFT</sequence>
<keyword evidence="4" id="KW-1185">Reference proteome</keyword>
<feature type="region of interest" description="Disordered" evidence="1">
    <location>
        <begin position="352"/>
        <end position="376"/>
    </location>
</feature>
<dbReference type="OrthoDB" id="1932581at2759"/>
<dbReference type="KEGG" id="bdi:100833527"/>
<feature type="compositionally biased region" description="Polar residues" evidence="1">
    <location>
        <begin position="140"/>
        <end position="174"/>
    </location>
</feature>
<feature type="region of interest" description="Disordered" evidence="1">
    <location>
        <begin position="137"/>
        <end position="174"/>
    </location>
</feature>
<dbReference type="eggNOG" id="ENOG502QUII">
    <property type="taxonomic scope" value="Eukaryota"/>
</dbReference>
<organism evidence="3">
    <name type="scientific">Brachypodium distachyon</name>
    <name type="common">Purple false brome</name>
    <name type="synonym">Trachynia distachya</name>
    <dbReference type="NCBI Taxonomy" id="15368"/>
    <lineage>
        <taxon>Eukaryota</taxon>
        <taxon>Viridiplantae</taxon>
        <taxon>Streptophyta</taxon>
        <taxon>Embryophyta</taxon>
        <taxon>Tracheophyta</taxon>
        <taxon>Spermatophyta</taxon>
        <taxon>Magnoliopsida</taxon>
        <taxon>Liliopsida</taxon>
        <taxon>Poales</taxon>
        <taxon>Poaceae</taxon>
        <taxon>BOP clade</taxon>
        <taxon>Pooideae</taxon>
        <taxon>Stipodae</taxon>
        <taxon>Brachypodieae</taxon>
        <taxon>Brachypodium</taxon>
    </lineage>
</organism>
<dbReference type="HOGENOM" id="CLU_049094_0_0_1"/>
<proteinExistence type="predicted"/>